<dbReference type="Gene3D" id="3.40.630.30">
    <property type="match status" value="1"/>
</dbReference>
<proteinExistence type="predicted"/>
<gene>
    <name evidence="1" type="ORF">ACFQ1X_09275</name>
</gene>
<dbReference type="EMBL" id="JBHTKI010000012">
    <property type="protein sequence ID" value="MFD1031619.1"/>
    <property type="molecule type" value="Genomic_DNA"/>
</dbReference>
<protein>
    <submittedName>
        <fullName evidence="1">GNAT family N-acetyltransferase</fullName>
    </submittedName>
</protein>
<keyword evidence="2" id="KW-1185">Reference proteome</keyword>
<dbReference type="InterPro" id="IPR016181">
    <property type="entry name" value="Acyl_CoA_acyltransferase"/>
</dbReference>
<accession>A0ABW3LCK4</accession>
<dbReference type="RefSeq" id="WP_379082244.1">
    <property type="nucleotide sequence ID" value="NZ_JBHTKI010000012.1"/>
</dbReference>
<reference evidence="2" key="1">
    <citation type="journal article" date="2019" name="Int. J. Syst. Evol. Microbiol.">
        <title>The Global Catalogue of Microorganisms (GCM) 10K type strain sequencing project: providing services to taxonomists for standard genome sequencing and annotation.</title>
        <authorList>
            <consortium name="The Broad Institute Genomics Platform"/>
            <consortium name="The Broad Institute Genome Sequencing Center for Infectious Disease"/>
            <person name="Wu L."/>
            <person name="Ma J."/>
        </authorList>
    </citation>
    <scope>NUCLEOTIDE SEQUENCE [LARGE SCALE GENOMIC DNA]</scope>
    <source>
        <strain evidence="2">CCUG 56756</strain>
    </source>
</reference>
<name>A0ABW3LCK4_9BACL</name>
<comment type="caution">
    <text evidence="1">The sequence shown here is derived from an EMBL/GenBank/DDBJ whole genome shotgun (WGS) entry which is preliminary data.</text>
</comment>
<evidence type="ECO:0000313" key="1">
    <source>
        <dbReference type="EMBL" id="MFD1031619.1"/>
    </source>
</evidence>
<evidence type="ECO:0000313" key="2">
    <source>
        <dbReference type="Proteomes" id="UP001597109"/>
    </source>
</evidence>
<dbReference type="Proteomes" id="UP001597109">
    <property type="component" value="Unassembled WGS sequence"/>
</dbReference>
<organism evidence="1 2">
    <name type="scientific">Metaplanococcus flavidus</name>
    <dbReference type="NCBI Taxonomy" id="569883"/>
    <lineage>
        <taxon>Bacteria</taxon>
        <taxon>Bacillati</taxon>
        <taxon>Bacillota</taxon>
        <taxon>Bacilli</taxon>
        <taxon>Bacillales</taxon>
        <taxon>Caryophanaceae</taxon>
        <taxon>Metaplanococcus</taxon>
    </lineage>
</organism>
<sequence>MNFTAEPMTNVAAAEILNWRYPYPYDFYNNEMTEESLIEFLDGTYRAVRDENRNLFGFYCTGKSAQVPAGRKVGAYPEGFIDFGLGMEPKETGRGKGNAFFDFIRLEIHELQPEKPLRLTVAAFNERAIHLYENFSFVKDKEFKTDFAKFQTMVADRNRTEPEKTPRLLTITHLEEMK</sequence>
<dbReference type="SUPFAM" id="SSF55729">
    <property type="entry name" value="Acyl-CoA N-acyltransferases (Nat)"/>
    <property type="match status" value="1"/>
</dbReference>